<evidence type="ECO:0000313" key="10">
    <source>
        <dbReference type="Proteomes" id="UP000624244"/>
    </source>
</evidence>
<comment type="caution">
    <text evidence="9">The sequence shown here is derived from an EMBL/GenBank/DDBJ whole genome shotgun (WGS) entry which is preliminary data.</text>
</comment>
<evidence type="ECO:0000256" key="6">
    <source>
        <dbReference type="RuleBase" id="RU362055"/>
    </source>
</evidence>
<reference evidence="9" key="1">
    <citation type="submission" date="2019-11" db="EMBL/GenBank/DDBJ databases">
        <title>Bipolaris sorokiniana Genome sequencing.</title>
        <authorList>
            <person name="Wang H."/>
        </authorList>
    </citation>
    <scope>NUCLEOTIDE SEQUENCE</scope>
</reference>
<keyword evidence="4 5" id="KW-0443">Lipid metabolism</keyword>
<dbReference type="SUPFAM" id="SSF52151">
    <property type="entry name" value="FabD/lysophospholipase-like"/>
    <property type="match status" value="1"/>
</dbReference>
<feature type="compositionally biased region" description="Acidic residues" evidence="7">
    <location>
        <begin position="668"/>
        <end position="680"/>
    </location>
</feature>
<evidence type="ECO:0000256" key="4">
    <source>
        <dbReference type="ARBA" id="ARBA00023098"/>
    </source>
</evidence>
<feature type="compositionally biased region" description="Polar residues" evidence="7">
    <location>
        <begin position="569"/>
        <end position="585"/>
    </location>
</feature>
<dbReference type="InterPro" id="IPR002641">
    <property type="entry name" value="PNPLA_dom"/>
</dbReference>
<feature type="region of interest" description="Disordered" evidence="7">
    <location>
        <begin position="746"/>
        <end position="827"/>
    </location>
</feature>
<dbReference type="GO" id="GO:0004806">
    <property type="term" value="F:triacylglycerol lipase activity"/>
    <property type="evidence" value="ECO:0007669"/>
    <property type="project" value="InterPro"/>
</dbReference>
<feature type="short sequence motif" description="GXGXXG" evidence="5">
    <location>
        <begin position="223"/>
        <end position="228"/>
    </location>
</feature>
<evidence type="ECO:0000256" key="3">
    <source>
        <dbReference type="ARBA" id="ARBA00022963"/>
    </source>
</evidence>
<feature type="region of interest" description="Disordered" evidence="7">
    <location>
        <begin position="568"/>
        <end position="634"/>
    </location>
</feature>
<comment type="similarity">
    <text evidence="6">Belongs to the PLPL family.</text>
</comment>
<protein>
    <recommendedName>
        <fullName evidence="6">Patatin-like phospholipase domain-containing protein</fullName>
        <ecNumber evidence="6">3.1.1.-</ecNumber>
    </recommendedName>
</protein>
<dbReference type="Pfam" id="PF01734">
    <property type="entry name" value="Patatin"/>
    <property type="match status" value="1"/>
</dbReference>
<keyword evidence="3 5" id="KW-0442">Lipid degradation</keyword>
<dbReference type="GO" id="GO:0016020">
    <property type="term" value="C:membrane"/>
    <property type="evidence" value="ECO:0007669"/>
    <property type="project" value="UniProtKB-SubCell"/>
</dbReference>
<sequence length="827" mass="91285">MSLLSDTIFAGGSTRLHVRGGQNGQKSLKKSKSHTGFLGPLAHLVRNPVGSLVGILGDSNVPEQGVGTAEDARRQVLYLRMKDAETYDEWKAAATELDILEGNEAWKDEDETLEYNADLVAARLNELDDARMSCDVKRMLFLIRTTLTRGLGDMGDLRLYKHSHIGTKRLIERYIESAQQTLAALLSVSEKQGDQCSVEPRRLVDQLLQTRQSFGRSALLLSGGGTLGMNHIGVVKALWEARLLPRIISGASAGSIVCAVLCSKTDAEIPDVMHEFCYGDLNVFENPDQPDGLLGMAMRLMKSGVLFDISHLTRVMRGLLGDMTFQEAYNRTRRILNIPVSTSSLYELPRLLNYITAPNVMIWSAVCTSCSVPLIYKKASLIAKDPKTGLEVPWDPNPDATWIDGSVDNDLPMTRLSEMFNVNHFIVSQVNPHVVPFLEKEEELFPIEAQHDIDAGPSWLSLSASLCKGEAMHRLQQMADTGVFPNLATKVKSVLSQRYSGDINIFPKIHYADFPRVLSNPTTEYMIGCMLTGQRATWPRLSRIQNHVAIELALDDIIQQLKGRLVFPSTPTEPQIRRTNSQDTDISQRKRARSTHKSARFQLRTSPPSPVLRKSAPTTPFLSRTQLKASLQPLSASKKINDATRHQPHGLNIDAIQLEPASSTNDTSDQDYFADPDSDLTDGISSPSPPTSPNFQGPTLWPSTPQAVMRPALRPISQPIQSPSVNTSPLRRRTDTLFHLTMTLATSQSTTGNAPSSPELRYKRLFHPPGPATPDVSVGPPQLEQEFVWPTLSPAPSRPGSRRNSASGLPLDHSGTKGMLMRKKSCM</sequence>
<evidence type="ECO:0000313" key="9">
    <source>
        <dbReference type="EMBL" id="KAF5850940.1"/>
    </source>
</evidence>
<evidence type="ECO:0000256" key="5">
    <source>
        <dbReference type="PROSITE-ProRule" id="PRU01161"/>
    </source>
</evidence>
<comment type="caution">
    <text evidence="5">Lacks conserved residue(s) required for the propagation of feature annotation.</text>
</comment>
<dbReference type="EMBL" id="WNKQ01000006">
    <property type="protein sequence ID" value="KAF5850940.1"/>
    <property type="molecule type" value="Genomic_DNA"/>
</dbReference>
<dbReference type="PANTHER" id="PTHR14226:SF10">
    <property type="entry name" value="TRIACYLGLYCEROL LIPASE 4-RELATED"/>
    <property type="match status" value="1"/>
</dbReference>
<keyword evidence="2 5" id="KW-0378">Hydrolase</keyword>
<organism evidence="9 10">
    <name type="scientific">Cochliobolus sativus</name>
    <name type="common">Common root rot and spot blotch fungus</name>
    <name type="synonym">Bipolaris sorokiniana</name>
    <dbReference type="NCBI Taxonomy" id="45130"/>
    <lineage>
        <taxon>Eukaryota</taxon>
        <taxon>Fungi</taxon>
        <taxon>Dikarya</taxon>
        <taxon>Ascomycota</taxon>
        <taxon>Pezizomycotina</taxon>
        <taxon>Dothideomycetes</taxon>
        <taxon>Pleosporomycetidae</taxon>
        <taxon>Pleosporales</taxon>
        <taxon>Pleosporineae</taxon>
        <taxon>Pleosporaceae</taxon>
        <taxon>Bipolaris</taxon>
    </lineage>
</organism>
<evidence type="ECO:0000256" key="7">
    <source>
        <dbReference type="SAM" id="MobiDB-lite"/>
    </source>
</evidence>
<evidence type="ECO:0000259" key="8">
    <source>
        <dbReference type="PROSITE" id="PS51635"/>
    </source>
</evidence>
<feature type="compositionally biased region" description="Basic residues" evidence="7">
    <location>
        <begin position="589"/>
        <end position="599"/>
    </location>
</feature>
<comment type="subcellular location">
    <subcellularLocation>
        <location evidence="6">Membrane</location>
        <topology evidence="6">Single-pass membrane protein</topology>
    </subcellularLocation>
</comment>
<dbReference type="GO" id="GO:0006641">
    <property type="term" value="P:triglyceride metabolic process"/>
    <property type="evidence" value="ECO:0007669"/>
    <property type="project" value="UniProtKB-ARBA"/>
</dbReference>
<feature type="compositionally biased region" description="Polar residues" evidence="7">
    <location>
        <begin position="616"/>
        <end position="634"/>
    </location>
</feature>
<dbReference type="Gene3D" id="3.40.1090.10">
    <property type="entry name" value="Cytosolic phospholipase A2 catalytic domain"/>
    <property type="match status" value="2"/>
</dbReference>
<dbReference type="PANTHER" id="PTHR14226">
    <property type="entry name" value="NEUROPATHY TARGET ESTERASE/SWISS CHEESE D.MELANOGASTER"/>
    <property type="match status" value="1"/>
</dbReference>
<proteinExistence type="inferred from homology"/>
<feature type="short sequence motif" description="GXSXG" evidence="5">
    <location>
        <begin position="250"/>
        <end position="254"/>
    </location>
</feature>
<dbReference type="Proteomes" id="UP000624244">
    <property type="component" value="Unassembled WGS sequence"/>
</dbReference>
<dbReference type="InterPro" id="IPR021771">
    <property type="entry name" value="Triacylglycerol_lipase_N"/>
</dbReference>
<evidence type="ECO:0000256" key="1">
    <source>
        <dbReference type="ARBA" id="ARBA00002682"/>
    </source>
</evidence>
<dbReference type="AlphaFoldDB" id="A0A8H5ZMR5"/>
<feature type="compositionally biased region" description="Polar residues" evidence="7">
    <location>
        <begin position="693"/>
        <end position="705"/>
    </location>
</feature>
<dbReference type="OMA" id="TGQRATW"/>
<dbReference type="PROSITE" id="PS51635">
    <property type="entry name" value="PNPLA"/>
    <property type="match status" value="1"/>
</dbReference>
<comment type="function">
    <text evidence="1">Probable lipid hydrolase.</text>
</comment>
<feature type="active site" description="Proton acceptor" evidence="5">
    <location>
        <position position="404"/>
    </location>
</feature>
<feature type="domain" description="PNPLA" evidence="8">
    <location>
        <begin position="219"/>
        <end position="417"/>
    </location>
</feature>
<feature type="region of interest" description="Disordered" evidence="7">
    <location>
        <begin position="661"/>
        <end position="705"/>
    </location>
</feature>
<dbReference type="Pfam" id="PF11815">
    <property type="entry name" value="DUF3336"/>
    <property type="match status" value="1"/>
</dbReference>
<dbReference type="CDD" id="cd07230">
    <property type="entry name" value="Pat_TGL4-5_like"/>
    <property type="match status" value="1"/>
</dbReference>
<feature type="active site" description="Nucleophile" evidence="5">
    <location>
        <position position="252"/>
    </location>
</feature>
<dbReference type="GO" id="GO:0016042">
    <property type="term" value="P:lipid catabolic process"/>
    <property type="evidence" value="ECO:0007669"/>
    <property type="project" value="UniProtKB-UniRule"/>
</dbReference>
<accession>A0A8H5ZMR5</accession>
<dbReference type="InterPro" id="IPR050301">
    <property type="entry name" value="NTE"/>
</dbReference>
<feature type="compositionally biased region" description="Polar residues" evidence="7">
    <location>
        <begin position="746"/>
        <end position="756"/>
    </location>
</feature>
<comment type="function">
    <text evidence="6">Lipid hydrolase.</text>
</comment>
<gene>
    <name evidence="9" type="ORF">GGP41_010642</name>
</gene>
<evidence type="ECO:0000256" key="2">
    <source>
        <dbReference type="ARBA" id="ARBA00022801"/>
    </source>
</evidence>
<name>A0A8H5ZMR5_COCSA</name>
<dbReference type="InterPro" id="IPR016035">
    <property type="entry name" value="Acyl_Trfase/lysoPLipase"/>
</dbReference>
<dbReference type="EC" id="3.1.1.-" evidence="6"/>